<evidence type="ECO:0000313" key="2">
    <source>
        <dbReference type="Proteomes" id="UP000821845"/>
    </source>
</evidence>
<sequence>MAAAAEPPARCREVERKFKVPAEIEQRLDALGARFVSRKTFVDTYYDTEDGSLCLRDHWLRLRSGESNTSWELKYRRKGDTSCGSATAYREERGDHRIMTTLGEVLPRQLTRDVSRVSDLVANGTLGELAVIRTDRKTFRAPGNAVVDIDETDWGYSVGEVEVVLAESGEGLDQPGAIDRATAEIAELCVHLGIDEKGSPPEGKVENYLRIRRPELYRRLVECTIFPES</sequence>
<comment type="caution">
    <text evidence="1">The sequence shown here is derived from an EMBL/GenBank/DDBJ whole genome shotgun (WGS) entry which is preliminary data.</text>
</comment>
<dbReference type="EMBL" id="CM023490">
    <property type="protein sequence ID" value="KAH6943792.1"/>
    <property type="molecule type" value="Genomic_DNA"/>
</dbReference>
<organism evidence="1 2">
    <name type="scientific">Hyalomma asiaticum</name>
    <name type="common">Tick</name>
    <dbReference type="NCBI Taxonomy" id="266040"/>
    <lineage>
        <taxon>Eukaryota</taxon>
        <taxon>Metazoa</taxon>
        <taxon>Ecdysozoa</taxon>
        <taxon>Arthropoda</taxon>
        <taxon>Chelicerata</taxon>
        <taxon>Arachnida</taxon>
        <taxon>Acari</taxon>
        <taxon>Parasitiformes</taxon>
        <taxon>Ixodida</taxon>
        <taxon>Ixodoidea</taxon>
        <taxon>Ixodidae</taxon>
        <taxon>Hyalomminae</taxon>
        <taxon>Hyalomma</taxon>
    </lineage>
</organism>
<gene>
    <name evidence="1" type="ORF">HPB50_027357</name>
</gene>
<dbReference type="Proteomes" id="UP000821845">
    <property type="component" value="Chromosome 10"/>
</dbReference>
<reference evidence="1" key="1">
    <citation type="submission" date="2020-05" db="EMBL/GenBank/DDBJ databases">
        <title>Large-scale comparative analyses of tick genomes elucidate their genetic diversity and vector capacities.</title>
        <authorList>
            <person name="Jia N."/>
            <person name="Wang J."/>
            <person name="Shi W."/>
            <person name="Du L."/>
            <person name="Sun Y."/>
            <person name="Zhan W."/>
            <person name="Jiang J."/>
            <person name="Wang Q."/>
            <person name="Zhang B."/>
            <person name="Ji P."/>
            <person name="Sakyi L.B."/>
            <person name="Cui X."/>
            <person name="Yuan T."/>
            <person name="Jiang B."/>
            <person name="Yang W."/>
            <person name="Lam T.T.-Y."/>
            <person name="Chang Q."/>
            <person name="Ding S."/>
            <person name="Wang X."/>
            <person name="Zhu J."/>
            <person name="Ruan X."/>
            <person name="Zhao L."/>
            <person name="Wei J."/>
            <person name="Que T."/>
            <person name="Du C."/>
            <person name="Cheng J."/>
            <person name="Dai P."/>
            <person name="Han X."/>
            <person name="Huang E."/>
            <person name="Gao Y."/>
            <person name="Liu J."/>
            <person name="Shao H."/>
            <person name="Ye R."/>
            <person name="Li L."/>
            <person name="Wei W."/>
            <person name="Wang X."/>
            <person name="Wang C."/>
            <person name="Yang T."/>
            <person name="Huo Q."/>
            <person name="Li W."/>
            <person name="Guo W."/>
            <person name="Chen H."/>
            <person name="Zhou L."/>
            <person name="Ni X."/>
            <person name="Tian J."/>
            <person name="Zhou Y."/>
            <person name="Sheng Y."/>
            <person name="Liu T."/>
            <person name="Pan Y."/>
            <person name="Xia L."/>
            <person name="Li J."/>
            <person name="Zhao F."/>
            <person name="Cao W."/>
        </authorList>
    </citation>
    <scope>NUCLEOTIDE SEQUENCE</scope>
    <source>
        <strain evidence="1">Hyas-2018</strain>
    </source>
</reference>
<protein>
    <submittedName>
        <fullName evidence="1">Uncharacterized protein</fullName>
    </submittedName>
</protein>
<keyword evidence="2" id="KW-1185">Reference proteome</keyword>
<evidence type="ECO:0000313" key="1">
    <source>
        <dbReference type="EMBL" id="KAH6943792.1"/>
    </source>
</evidence>
<accession>A0ACB7TEH4</accession>
<name>A0ACB7TEH4_HYAAI</name>
<proteinExistence type="predicted"/>